<evidence type="ECO:0000313" key="3">
    <source>
        <dbReference type="Proteomes" id="UP001154329"/>
    </source>
</evidence>
<dbReference type="Proteomes" id="UP001154329">
    <property type="component" value="Chromosome 2"/>
</dbReference>
<keyword evidence="1" id="KW-1133">Transmembrane helix</keyword>
<feature type="transmembrane region" description="Helical" evidence="1">
    <location>
        <begin position="125"/>
        <end position="145"/>
    </location>
</feature>
<keyword evidence="3" id="KW-1185">Reference proteome</keyword>
<evidence type="ECO:0000313" key="2">
    <source>
        <dbReference type="EMBL" id="CAH1726138.1"/>
    </source>
</evidence>
<dbReference type="EMBL" id="OU899035">
    <property type="protein sequence ID" value="CAH1726138.1"/>
    <property type="molecule type" value="Genomic_DNA"/>
</dbReference>
<dbReference type="AlphaFoldDB" id="A0A9P0J795"/>
<keyword evidence="1" id="KW-0812">Transmembrane</keyword>
<gene>
    <name evidence="2" type="ORF">APHIGO_LOCUS7078</name>
</gene>
<evidence type="ECO:0000256" key="1">
    <source>
        <dbReference type="SAM" id="Phobius"/>
    </source>
</evidence>
<organism evidence="2 3">
    <name type="scientific">Aphis gossypii</name>
    <name type="common">Cotton aphid</name>
    <dbReference type="NCBI Taxonomy" id="80765"/>
    <lineage>
        <taxon>Eukaryota</taxon>
        <taxon>Metazoa</taxon>
        <taxon>Ecdysozoa</taxon>
        <taxon>Arthropoda</taxon>
        <taxon>Hexapoda</taxon>
        <taxon>Insecta</taxon>
        <taxon>Pterygota</taxon>
        <taxon>Neoptera</taxon>
        <taxon>Paraneoptera</taxon>
        <taxon>Hemiptera</taxon>
        <taxon>Sternorrhyncha</taxon>
        <taxon>Aphidomorpha</taxon>
        <taxon>Aphidoidea</taxon>
        <taxon>Aphididae</taxon>
        <taxon>Aphidini</taxon>
        <taxon>Aphis</taxon>
        <taxon>Aphis</taxon>
    </lineage>
</organism>
<proteinExistence type="predicted"/>
<protein>
    <submittedName>
        <fullName evidence="2">Uncharacterized protein</fullName>
    </submittedName>
</protein>
<accession>A0A9P0J795</accession>
<name>A0A9P0J795_APHGO</name>
<reference evidence="2" key="1">
    <citation type="submission" date="2022-02" db="EMBL/GenBank/DDBJ databases">
        <authorList>
            <person name="King R."/>
        </authorList>
    </citation>
    <scope>NUCLEOTIDE SEQUENCE</scope>
</reference>
<keyword evidence="1" id="KW-0472">Membrane</keyword>
<sequence length="155" mass="17199">MQSSTTSHSSGDRFGGASFNVIITIVIDSFNCTNLSIITSVLFHLVHTSCLSFKIFCRPICCCFSTNFLLPTSLRLKNPTILRHFFKISFSRLSELPSSLFSIFPSTFTSLSVKLRAFLTTKFNLCAVQGICWMFISLTAAFIFLPPSVTIATTL</sequence>
<reference evidence="2" key="2">
    <citation type="submission" date="2022-10" db="EMBL/GenBank/DDBJ databases">
        <authorList>
            <consortium name="ENA_rothamsted_submissions"/>
            <consortium name="culmorum"/>
            <person name="King R."/>
        </authorList>
    </citation>
    <scope>NUCLEOTIDE SEQUENCE</scope>
</reference>